<name>A0ABW4ESB3_9PSEU</name>
<evidence type="ECO:0000256" key="3">
    <source>
        <dbReference type="ARBA" id="ARBA00022723"/>
    </source>
</evidence>
<keyword evidence="1 6" id="KW-1277">Toxin-antitoxin system</keyword>
<reference evidence="9" key="1">
    <citation type="journal article" date="2019" name="Int. J. Syst. Evol. Microbiol.">
        <title>The Global Catalogue of Microorganisms (GCM) 10K type strain sequencing project: providing services to taxonomists for standard genome sequencing and annotation.</title>
        <authorList>
            <consortium name="The Broad Institute Genomics Platform"/>
            <consortium name="The Broad Institute Genome Sequencing Center for Infectious Disease"/>
            <person name="Wu L."/>
            <person name="Ma J."/>
        </authorList>
    </citation>
    <scope>NUCLEOTIDE SEQUENCE [LARGE SCALE GENOMIC DNA]</scope>
    <source>
        <strain evidence="9">CCM 7043</strain>
    </source>
</reference>
<evidence type="ECO:0000256" key="5">
    <source>
        <dbReference type="ARBA" id="ARBA00022842"/>
    </source>
</evidence>
<dbReference type="EC" id="3.1.-.-" evidence="6"/>
<proteinExistence type="inferred from homology"/>
<dbReference type="HAMAP" id="MF_00265">
    <property type="entry name" value="VapC_Nob1"/>
    <property type="match status" value="1"/>
</dbReference>
<evidence type="ECO:0000259" key="7">
    <source>
        <dbReference type="Pfam" id="PF01850"/>
    </source>
</evidence>
<evidence type="ECO:0000256" key="2">
    <source>
        <dbReference type="ARBA" id="ARBA00022722"/>
    </source>
</evidence>
<comment type="function">
    <text evidence="6">Toxic component of a toxin-antitoxin (TA) system. An RNase.</text>
</comment>
<evidence type="ECO:0000256" key="1">
    <source>
        <dbReference type="ARBA" id="ARBA00022649"/>
    </source>
</evidence>
<comment type="caution">
    <text evidence="8">The sequence shown here is derived from an EMBL/GenBank/DDBJ whole genome shotgun (WGS) entry which is preliminary data.</text>
</comment>
<keyword evidence="4 6" id="KW-0378">Hydrolase</keyword>
<feature type="domain" description="PIN" evidence="7">
    <location>
        <begin position="3"/>
        <end position="122"/>
    </location>
</feature>
<dbReference type="RefSeq" id="WP_344725697.1">
    <property type="nucleotide sequence ID" value="NZ_BAAAUS010000034.1"/>
</dbReference>
<dbReference type="Proteomes" id="UP001597114">
    <property type="component" value="Unassembled WGS sequence"/>
</dbReference>
<sequence length="134" mass="14162">MITCDTSVLVAAFARWHTEHPLAVAALTRVDAVIEHALIETFSVLTRLPPPRRVPAQLVTSFLDKHFTPSTSRLAGAPSADVLHVAESTAVIGGAVYDLVIALSAARAGAVLLTLDRRAASTYDAAGVDYELLS</sequence>
<comment type="cofactor">
    <cofactor evidence="6">
        <name>Mg(2+)</name>
        <dbReference type="ChEBI" id="CHEBI:18420"/>
    </cofactor>
</comment>
<keyword evidence="2 6" id="KW-0540">Nuclease</keyword>
<comment type="similarity">
    <text evidence="6">Belongs to the PINc/VapC protein family.</text>
</comment>
<feature type="binding site" evidence="6">
    <location>
        <position position="98"/>
    </location>
    <ligand>
        <name>Mg(2+)</name>
        <dbReference type="ChEBI" id="CHEBI:18420"/>
    </ligand>
</feature>
<gene>
    <name evidence="6" type="primary">vapC</name>
    <name evidence="8" type="ORF">ACFSJD_04965</name>
</gene>
<evidence type="ECO:0000256" key="6">
    <source>
        <dbReference type="HAMAP-Rule" id="MF_00265"/>
    </source>
</evidence>
<keyword evidence="9" id="KW-1185">Reference proteome</keyword>
<dbReference type="Pfam" id="PF01850">
    <property type="entry name" value="PIN"/>
    <property type="match status" value="1"/>
</dbReference>
<dbReference type="EMBL" id="JBHUCO010000005">
    <property type="protein sequence ID" value="MFD1516824.1"/>
    <property type="molecule type" value="Genomic_DNA"/>
</dbReference>
<dbReference type="SUPFAM" id="SSF88723">
    <property type="entry name" value="PIN domain-like"/>
    <property type="match status" value="1"/>
</dbReference>
<keyword evidence="6" id="KW-0800">Toxin</keyword>
<evidence type="ECO:0000313" key="8">
    <source>
        <dbReference type="EMBL" id="MFD1516824.1"/>
    </source>
</evidence>
<keyword evidence="5 6" id="KW-0460">Magnesium</keyword>
<feature type="binding site" evidence="6">
    <location>
        <position position="5"/>
    </location>
    <ligand>
        <name>Mg(2+)</name>
        <dbReference type="ChEBI" id="CHEBI:18420"/>
    </ligand>
</feature>
<dbReference type="InterPro" id="IPR002716">
    <property type="entry name" value="PIN_dom"/>
</dbReference>
<dbReference type="InterPro" id="IPR029060">
    <property type="entry name" value="PIN-like_dom_sf"/>
</dbReference>
<organism evidence="8 9">
    <name type="scientific">Pseudonocardia yunnanensis</name>
    <dbReference type="NCBI Taxonomy" id="58107"/>
    <lineage>
        <taxon>Bacteria</taxon>
        <taxon>Bacillati</taxon>
        <taxon>Actinomycetota</taxon>
        <taxon>Actinomycetes</taxon>
        <taxon>Pseudonocardiales</taxon>
        <taxon>Pseudonocardiaceae</taxon>
        <taxon>Pseudonocardia</taxon>
    </lineage>
</organism>
<protein>
    <recommendedName>
        <fullName evidence="6">Ribonuclease VapC</fullName>
        <shortName evidence="6">RNase VapC</shortName>
        <ecNumber evidence="6">3.1.-.-</ecNumber>
    </recommendedName>
    <alternativeName>
        <fullName evidence="6">Toxin VapC</fullName>
    </alternativeName>
</protein>
<accession>A0ABW4ESB3</accession>
<evidence type="ECO:0000313" key="9">
    <source>
        <dbReference type="Proteomes" id="UP001597114"/>
    </source>
</evidence>
<dbReference type="Gene3D" id="3.40.50.1010">
    <property type="entry name" value="5'-nuclease"/>
    <property type="match status" value="1"/>
</dbReference>
<evidence type="ECO:0000256" key="4">
    <source>
        <dbReference type="ARBA" id="ARBA00022801"/>
    </source>
</evidence>
<keyword evidence="3 6" id="KW-0479">Metal-binding</keyword>
<dbReference type="InterPro" id="IPR022907">
    <property type="entry name" value="VapC_family"/>
</dbReference>